<feature type="region of interest" description="Disordered" evidence="1">
    <location>
        <begin position="147"/>
        <end position="183"/>
    </location>
</feature>
<evidence type="ECO:0000259" key="2">
    <source>
        <dbReference type="Pfam" id="PF00564"/>
    </source>
</evidence>
<gene>
    <name evidence="3" type="ORF">HYPSUDRAFT_211940</name>
</gene>
<name>A0A0D2MX97_HYPSF</name>
<feature type="compositionally biased region" description="Pro residues" evidence="1">
    <location>
        <begin position="455"/>
        <end position="491"/>
    </location>
</feature>
<reference evidence="4" key="1">
    <citation type="submission" date="2014-04" db="EMBL/GenBank/DDBJ databases">
        <title>Evolutionary Origins and Diversification of the Mycorrhizal Mutualists.</title>
        <authorList>
            <consortium name="DOE Joint Genome Institute"/>
            <consortium name="Mycorrhizal Genomics Consortium"/>
            <person name="Kohler A."/>
            <person name="Kuo A."/>
            <person name="Nagy L.G."/>
            <person name="Floudas D."/>
            <person name="Copeland A."/>
            <person name="Barry K.W."/>
            <person name="Cichocki N."/>
            <person name="Veneault-Fourrey C."/>
            <person name="LaButti K."/>
            <person name="Lindquist E.A."/>
            <person name="Lipzen A."/>
            <person name="Lundell T."/>
            <person name="Morin E."/>
            <person name="Murat C."/>
            <person name="Riley R."/>
            <person name="Ohm R."/>
            <person name="Sun H."/>
            <person name="Tunlid A."/>
            <person name="Henrissat B."/>
            <person name="Grigoriev I.V."/>
            <person name="Hibbett D.S."/>
            <person name="Martin F."/>
        </authorList>
    </citation>
    <scope>NUCLEOTIDE SEQUENCE [LARGE SCALE GENOMIC DNA]</scope>
    <source>
        <strain evidence="4">FD-334 SS-4</strain>
    </source>
</reference>
<sequence length="830" mass="88646">MPVHFKLTKDGHTRRAAFAEIPAWPELAARLQALYHIPVDKVGVSYVDADNDEITVSSDEELQDFYEAVCHPGAAVKLGVWDLSVPRGSPAALNPSSGSRNTFGQDNFEFVDASWQRLDGFPIPGFLDSGNNSEGPHAFVEIVNSDVSGFGQENGDGAETESADEASTVQPSAREAKGKQRSMSFGAASITSLVGEEPSEKFPIHVYDHNSRRRASATETQVLGDNVTANPAEQIGEHSTPRVEAEELKEPAAPAAPAAPTAEPATDEQPESADTQDPPLPSIDPTPSSNATLSHDVATLLTTVTNIISTHPELSEGIRNIANNARSGAYWNAYNAYNATATEISRAEEICRTEAEAAQRVTDALGNIFRSFAIGSTNVNADTNRGADGSGEPPLANHPPYGPRRSLWASRSTTALNARRPWSAQWAIPAWPFGGEHPFYGPPPGLPFHHGPFHGPHPPRGPPRGPMAPPPPPPPPPHHGSPPPPPPPPPAEGGHSPRPPKPDSPRGDGPAPPPPGSHRSHSPGRPGSPHGSHGRHDHGPHFRGGPHGHGHRGGPPSHGEPHGPHGYFVPPPPPPPPGIYGLFPPGPPPPIGPPRPRGPPPFARTVPPDGFPVGPNETPLPAGSVQLYSAPNAPPASRVYVNPFHAPEETAAKPTEQQLRDQVEEIKLAYKARKEEYRKFRDERKKEKEARKNSEGGEGKVNLSARTVEEGPSHIVSQGRNGYPQLEMYSVPGPGPRRHHTHLGHGSTSRGVERKAEDLNTRAQSRIAKRLADMGFSEATYPDLPDKIKEQMPANGAISKEGEDDAVTTLLEEMLARSARSPGGRGGAWH</sequence>
<feature type="domain" description="PB1" evidence="2">
    <location>
        <begin position="3"/>
        <end position="67"/>
    </location>
</feature>
<accession>A0A0D2MX97</accession>
<evidence type="ECO:0000313" key="4">
    <source>
        <dbReference type="Proteomes" id="UP000054270"/>
    </source>
</evidence>
<feature type="compositionally biased region" description="Basic and acidic residues" evidence="1">
    <location>
        <begin position="235"/>
        <end position="250"/>
    </location>
</feature>
<dbReference type="EMBL" id="KN817521">
    <property type="protein sequence ID" value="KJA28658.1"/>
    <property type="molecule type" value="Genomic_DNA"/>
</dbReference>
<dbReference type="InterPro" id="IPR000270">
    <property type="entry name" value="PB1_dom"/>
</dbReference>
<dbReference type="Proteomes" id="UP000054270">
    <property type="component" value="Unassembled WGS sequence"/>
</dbReference>
<evidence type="ECO:0000313" key="3">
    <source>
        <dbReference type="EMBL" id="KJA28658.1"/>
    </source>
</evidence>
<feature type="compositionally biased region" description="Basic and acidic residues" evidence="1">
    <location>
        <begin position="678"/>
        <end position="698"/>
    </location>
</feature>
<feature type="region of interest" description="Disordered" evidence="1">
    <location>
        <begin position="735"/>
        <end position="757"/>
    </location>
</feature>
<feature type="compositionally biased region" description="Polar residues" evidence="1">
    <location>
        <begin position="217"/>
        <end position="231"/>
    </location>
</feature>
<evidence type="ECO:0000256" key="1">
    <source>
        <dbReference type="SAM" id="MobiDB-lite"/>
    </source>
</evidence>
<protein>
    <recommendedName>
        <fullName evidence="2">PB1 domain-containing protein</fullName>
    </recommendedName>
</protein>
<dbReference type="Gene3D" id="3.10.20.90">
    <property type="entry name" value="Phosphatidylinositol 3-kinase Catalytic Subunit, Chain A, domain 1"/>
    <property type="match status" value="1"/>
</dbReference>
<dbReference type="OMA" id="ISNARGP"/>
<dbReference type="AlphaFoldDB" id="A0A0D2MX97"/>
<dbReference type="STRING" id="945553.A0A0D2MX97"/>
<feature type="compositionally biased region" description="Pro residues" evidence="1">
    <location>
        <begin position="569"/>
        <end position="602"/>
    </location>
</feature>
<feature type="region of interest" description="Disordered" evidence="1">
    <location>
        <begin position="678"/>
        <end position="702"/>
    </location>
</feature>
<dbReference type="Pfam" id="PF00564">
    <property type="entry name" value="PB1"/>
    <property type="match status" value="1"/>
</dbReference>
<feature type="compositionally biased region" description="Low complexity" evidence="1">
    <location>
        <begin position="251"/>
        <end position="264"/>
    </location>
</feature>
<dbReference type="SUPFAM" id="SSF54277">
    <property type="entry name" value="CAD &amp; PB1 domains"/>
    <property type="match status" value="1"/>
</dbReference>
<keyword evidence="4" id="KW-1185">Reference proteome</keyword>
<organism evidence="3 4">
    <name type="scientific">Hypholoma sublateritium (strain FD-334 SS-4)</name>
    <dbReference type="NCBI Taxonomy" id="945553"/>
    <lineage>
        <taxon>Eukaryota</taxon>
        <taxon>Fungi</taxon>
        <taxon>Dikarya</taxon>
        <taxon>Basidiomycota</taxon>
        <taxon>Agaricomycotina</taxon>
        <taxon>Agaricomycetes</taxon>
        <taxon>Agaricomycetidae</taxon>
        <taxon>Agaricales</taxon>
        <taxon>Agaricineae</taxon>
        <taxon>Strophariaceae</taxon>
        <taxon>Hypholoma</taxon>
    </lineage>
</organism>
<dbReference type="OrthoDB" id="661148at2759"/>
<proteinExistence type="predicted"/>
<feature type="region of interest" description="Disordered" evidence="1">
    <location>
        <begin position="206"/>
        <end position="292"/>
    </location>
</feature>
<feature type="region of interest" description="Disordered" evidence="1">
    <location>
        <begin position="378"/>
        <end position="406"/>
    </location>
</feature>
<feature type="region of interest" description="Disordered" evidence="1">
    <location>
        <begin position="442"/>
        <end position="629"/>
    </location>
</feature>